<comment type="caution">
    <text evidence="1">The sequence shown here is derived from an EMBL/GenBank/DDBJ whole genome shotgun (WGS) entry which is preliminary data.</text>
</comment>
<evidence type="ECO:0000313" key="1">
    <source>
        <dbReference type="EMBL" id="KAG9469600.1"/>
    </source>
</evidence>
<dbReference type="EMBL" id="WNTK01000476">
    <property type="protein sequence ID" value="KAG9469600.1"/>
    <property type="molecule type" value="Genomic_DNA"/>
</dbReference>
<name>A0A8J6EIC2_ELECQ</name>
<dbReference type="Proteomes" id="UP000770717">
    <property type="component" value="Unassembled WGS sequence"/>
</dbReference>
<proteinExistence type="predicted"/>
<organism evidence="1 2">
    <name type="scientific">Eleutherodactylus coqui</name>
    <name type="common">Puerto Rican coqui</name>
    <dbReference type="NCBI Taxonomy" id="57060"/>
    <lineage>
        <taxon>Eukaryota</taxon>
        <taxon>Metazoa</taxon>
        <taxon>Chordata</taxon>
        <taxon>Craniata</taxon>
        <taxon>Vertebrata</taxon>
        <taxon>Euteleostomi</taxon>
        <taxon>Amphibia</taxon>
        <taxon>Batrachia</taxon>
        <taxon>Anura</taxon>
        <taxon>Neobatrachia</taxon>
        <taxon>Hyloidea</taxon>
        <taxon>Eleutherodactylidae</taxon>
        <taxon>Eleutherodactylinae</taxon>
        <taxon>Eleutherodactylus</taxon>
        <taxon>Eleutherodactylus</taxon>
    </lineage>
</organism>
<sequence length="84" mass="9155">MGKTPQAFFKCTKNLGGYQTPMRHPCDQKKICLASPGLCSIGQYGHFNLQKRKTVEKHHDSCGHLGCGVGTDVLTALITLLNPI</sequence>
<protein>
    <submittedName>
        <fullName evidence="1">Uncharacterized protein</fullName>
    </submittedName>
</protein>
<gene>
    <name evidence="1" type="ORF">GDO78_020114</name>
</gene>
<reference evidence="1" key="1">
    <citation type="thesis" date="2020" institute="ProQuest LLC" country="789 East Eisenhower Parkway, Ann Arbor, MI, USA">
        <title>Comparative Genomics and Chromosome Evolution.</title>
        <authorList>
            <person name="Mudd A.B."/>
        </authorList>
    </citation>
    <scope>NUCLEOTIDE SEQUENCE</scope>
    <source>
        <strain evidence="1">HN-11 Male</strain>
        <tissue evidence="1">Kidney and liver</tissue>
    </source>
</reference>
<keyword evidence="2" id="KW-1185">Reference proteome</keyword>
<dbReference type="AlphaFoldDB" id="A0A8J6EIC2"/>
<evidence type="ECO:0000313" key="2">
    <source>
        <dbReference type="Proteomes" id="UP000770717"/>
    </source>
</evidence>
<accession>A0A8J6EIC2</accession>